<proteinExistence type="predicted"/>
<evidence type="ECO:0000313" key="2">
    <source>
        <dbReference type="Proteomes" id="UP000634136"/>
    </source>
</evidence>
<comment type="caution">
    <text evidence="1">The sequence shown here is derived from an EMBL/GenBank/DDBJ whole genome shotgun (WGS) entry which is preliminary data.</text>
</comment>
<reference evidence="1" key="1">
    <citation type="submission" date="2020-09" db="EMBL/GenBank/DDBJ databases">
        <title>Genome-Enabled Discovery of Anthraquinone Biosynthesis in Senna tora.</title>
        <authorList>
            <person name="Kang S.-H."/>
            <person name="Pandey R.P."/>
            <person name="Lee C.-M."/>
            <person name="Sim J.-S."/>
            <person name="Jeong J.-T."/>
            <person name="Choi B.-S."/>
            <person name="Jung M."/>
            <person name="Ginzburg D."/>
            <person name="Zhao K."/>
            <person name="Won S.Y."/>
            <person name="Oh T.-J."/>
            <person name="Yu Y."/>
            <person name="Kim N.-H."/>
            <person name="Lee O.R."/>
            <person name="Lee T.-H."/>
            <person name="Bashyal P."/>
            <person name="Kim T.-S."/>
            <person name="Lee W.-H."/>
            <person name="Kawkins C."/>
            <person name="Kim C.-K."/>
            <person name="Kim J.S."/>
            <person name="Ahn B.O."/>
            <person name="Rhee S.Y."/>
            <person name="Sohng J.K."/>
        </authorList>
    </citation>
    <scope>NUCLEOTIDE SEQUENCE</scope>
    <source>
        <tissue evidence="1">Leaf</tissue>
    </source>
</reference>
<keyword evidence="2" id="KW-1185">Reference proteome</keyword>
<gene>
    <name evidence="1" type="ORF">G2W53_004798</name>
</gene>
<name>A0A834XC90_9FABA</name>
<evidence type="ECO:0000313" key="1">
    <source>
        <dbReference type="EMBL" id="KAF7842500.1"/>
    </source>
</evidence>
<dbReference type="Proteomes" id="UP000634136">
    <property type="component" value="Unassembled WGS sequence"/>
</dbReference>
<sequence length="67" mass="7507">MAIMSNRSREEQEKSKLYSSPLLSFNREEYMQRSRKTESEVVVFLISSSISTQGNGTCSPATNDGGR</sequence>
<protein>
    <submittedName>
        <fullName evidence="1">Uncharacterized protein</fullName>
    </submittedName>
</protein>
<accession>A0A834XC90</accession>
<dbReference type="AlphaFoldDB" id="A0A834XC90"/>
<organism evidence="1 2">
    <name type="scientific">Senna tora</name>
    <dbReference type="NCBI Taxonomy" id="362788"/>
    <lineage>
        <taxon>Eukaryota</taxon>
        <taxon>Viridiplantae</taxon>
        <taxon>Streptophyta</taxon>
        <taxon>Embryophyta</taxon>
        <taxon>Tracheophyta</taxon>
        <taxon>Spermatophyta</taxon>
        <taxon>Magnoliopsida</taxon>
        <taxon>eudicotyledons</taxon>
        <taxon>Gunneridae</taxon>
        <taxon>Pentapetalae</taxon>
        <taxon>rosids</taxon>
        <taxon>fabids</taxon>
        <taxon>Fabales</taxon>
        <taxon>Fabaceae</taxon>
        <taxon>Caesalpinioideae</taxon>
        <taxon>Cassia clade</taxon>
        <taxon>Senna</taxon>
    </lineage>
</organism>
<dbReference type="EMBL" id="JAAIUW010000002">
    <property type="protein sequence ID" value="KAF7842500.1"/>
    <property type="molecule type" value="Genomic_DNA"/>
</dbReference>